<dbReference type="InterPro" id="IPR011054">
    <property type="entry name" value="Rudment_hybrid_motif"/>
</dbReference>
<comment type="catalytic activity">
    <reaction evidence="15 17">
        <text>N(6)-biotinyl-L-lysyl-[protein] + hydrogencarbonate + ATP = N(6)-carboxybiotinyl-L-lysyl-[protein] + ADP + phosphate + H(+)</text>
        <dbReference type="Rhea" id="RHEA:13501"/>
        <dbReference type="Rhea" id="RHEA-COMP:10505"/>
        <dbReference type="Rhea" id="RHEA-COMP:10506"/>
        <dbReference type="ChEBI" id="CHEBI:15378"/>
        <dbReference type="ChEBI" id="CHEBI:17544"/>
        <dbReference type="ChEBI" id="CHEBI:30616"/>
        <dbReference type="ChEBI" id="CHEBI:43474"/>
        <dbReference type="ChEBI" id="CHEBI:83144"/>
        <dbReference type="ChEBI" id="CHEBI:83145"/>
        <dbReference type="ChEBI" id="CHEBI:456216"/>
        <dbReference type="EC" id="6.3.4.14"/>
    </reaction>
</comment>
<dbReference type="SUPFAM" id="SSF56059">
    <property type="entry name" value="Glutathione synthetase ATP-binding domain-like"/>
    <property type="match status" value="1"/>
</dbReference>
<dbReference type="PaxDb" id="522772-Dacet_0066"/>
<dbReference type="SMART" id="SM00878">
    <property type="entry name" value="Biotin_carb_C"/>
    <property type="match status" value="1"/>
</dbReference>
<dbReference type="GO" id="GO:0005524">
    <property type="term" value="F:ATP binding"/>
    <property type="evidence" value="ECO:0007669"/>
    <property type="project" value="UniProtKB-UniRule"/>
</dbReference>
<dbReference type="SUPFAM" id="SSF51246">
    <property type="entry name" value="Rudiment single hybrid motif"/>
    <property type="match status" value="1"/>
</dbReference>
<evidence type="ECO:0000256" key="8">
    <source>
        <dbReference type="ARBA" id="ARBA00022741"/>
    </source>
</evidence>
<keyword evidence="6 17" id="KW-0436">Ligase</keyword>
<dbReference type="GO" id="GO:0046872">
    <property type="term" value="F:metal ion binding"/>
    <property type="evidence" value="ECO:0007669"/>
    <property type="project" value="UniProtKB-KW"/>
</dbReference>
<dbReference type="Pfam" id="PF00289">
    <property type="entry name" value="Biotin_carb_N"/>
    <property type="match status" value="1"/>
</dbReference>
<dbReference type="InterPro" id="IPR016185">
    <property type="entry name" value="PreATP-grasp_dom_sf"/>
</dbReference>
<dbReference type="EMBL" id="CP001968">
    <property type="protein sequence ID" value="ADD66872.1"/>
    <property type="molecule type" value="Genomic_DNA"/>
</dbReference>
<comment type="function">
    <text evidence="1 17">This protein is a component of the acetyl coenzyme A carboxylase complex; first, biotin carboxylase catalyzes the carboxylation of the carrier protein and then the transcarboxylase transfers the carboxyl group to form malonyl-CoA.</text>
</comment>
<dbReference type="OrthoDB" id="9760256at2"/>
<dbReference type="RefSeq" id="WP_013009420.1">
    <property type="nucleotide sequence ID" value="NC_013943.1"/>
</dbReference>
<protein>
    <recommendedName>
        <fullName evidence="4 17">Biotin carboxylase</fullName>
        <ecNumber evidence="4 17">6.3.4.14</ecNumber>
    </recommendedName>
    <alternativeName>
        <fullName evidence="17">Acetyl-coenzyme A carboxylase biotin carboxylase subunit A</fullName>
    </alternativeName>
</protein>
<evidence type="ECO:0000256" key="3">
    <source>
        <dbReference type="ARBA" id="ARBA00011750"/>
    </source>
</evidence>
<keyword evidence="9 17" id="KW-0276">Fatty acid metabolism</keyword>
<dbReference type="UniPathway" id="UPA00655">
    <property type="reaction ID" value="UER00711"/>
</dbReference>
<dbReference type="FunFam" id="3.30.470.20:FF:000028">
    <property type="entry name" value="Methylcrotonoyl-CoA carboxylase subunit alpha, mitochondrial"/>
    <property type="match status" value="1"/>
</dbReference>
<keyword evidence="11" id="KW-0460">Magnesium</keyword>
<dbReference type="InterPro" id="IPR005479">
    <property type="entry name" value="CPAse_ATP-bd"/>
</dbReference>
<evidence type="ECO:0000256" key="12">
    <source>
        <dbReference type="ARBA" id="ARBA00023098"/>
    </source>
</evidence>
<proteinExistence type="predicted"/>
<dbReference type="Pfam" id="PF02785">
    <property type="entry name" value="Biotin_carb_C"/>
    <property type="match status" value="1"/>
</dbReference>
<dbReference type="PROSITE" id="PS00866">
    <property type="entry name" value="CPSASE_1"/>
    <property type="match status" value="1"/>
</dbReference>
<reference evidence="20 21" key="1">
    <citation type="journal article" date="2010" name="Stand. Genomic Sci.">
        <title>Complete genome sequence of Denitrovibrio acetiphilus type strain (N2460).</title>
        <authorList>
            <person name="Kiss H."/>
            <person name="Lang E."/>
            <person name="Lapidus A."/>
            <person name="Copeland A."/>
            <person name="Nolan M."/>
            <person name="Glavina Del Rio T."/>
            <person name="Chen F."/>
            <person name="Lucas S."/>
            <person name="Tice H."/>
            <person name="Cheng J.F."/>
            <person name="Han C."/>
            <person name="Goodwin L."/>
            <person name="Pitluck S."/>
            <person name="Liolios K."/>
            <person name="Pati A."/>
            <person name="Ivanova N."/>
            <person name="Mavromatis K."/>
            <person name="Chen A."/>
            <person name="Palaniappan K."/>
            <person name="Land M."/>
            <person name="Hauser L."/>
            <person name="Chang Y.J."/>
            <person name="Jeffries C.D."/>
            <person name="Detter J.C."/>
            <person name="Brettin T."/>
            <person name="Spring S."/>
            <person name="Rohde M."/>
            <person name="Goker M."/>
            <person name="Woyke T."/>
            <person name="Bristow J."/>
            <person name="Eisen J.A."/>
            <person name="Markowitz V."/>
            <person name="Hugenholtz P."/>
            <person name="Kyrpides N.C."/>
            <person name="Klenk H.P."/>
        </authorList>
    </citation>
    <scope>NUCLEOTIDE SEQUENCE [LARGE SCALE GENOMIC DNA]</scope>
    <source>
        <strain evidence="21">DSM 12809 / NBRC 114555 / N2460</strain>
    </source>
</reference>
<evidence type="ECO:0000256" key="10">
    <source>
        <dbReference type="ARBA" id="ARBA00022840"/>
    </source>
</evidence>
<dbReference type="PANTHER" id="PTHR48095">
    <property type="entry name" value="PYRUVATE CARBOXYLASE SUBUNIT A"/>
    <property type="match status" value="1"/>
</dbReference>
<dbReference type="FunCoup" id="D4H1C4">
    <property type="interactions" value="520"/>
</dbReference>
<dbReference type="GO" id="GO:0004075">
    <property type="term" value="F:biotin carboxylase activity"/>
    <property type="evidence" value="ECO:0007669"/>
    <property type="project" value="UniProtKB-EC"/>
</dbReference>
<feature type="domain" description="Biotin carboxylation" evidence="19">
    <location>
        <begin position="1"/>
        <end position="445"/>
    </location>
</feature>
<dbReference type="Gene3D" id="3.30.1490.20">
    <property type="entry name" value="ATP-grasp fold, A domain"/>
    <property type="match status" value="1"/>
</dbReference>
<dbReference type="STRING" id="522772.Dacet_0066"/>
<dbReference type="InterPro" id="IPR011761">
    <property type="entry name" value="ATP-grasp"/>
</dbReference>
<evidence type="ECO:0000259" key="19">
    <source>
        <dbReference type="PROSITE" id="PS50979"/>
    </source>
</evidence>
<name>D4H1C4_DENA2</name>
<sequence precursor="true">MFKKVLIANRGEIALRIIRACRELRIKTVAVYSDVDRESLHVAMADEAVCIGPAQSKDSYLNVKSIIAAAEIANADAIHPGYGFLAENAEFAAICEDCGFKFIGPSAEHINMMGNKSSAKEAMKKFGVPVVPGSEGAVKDAKEARAIAEAMGYPVMIKASAGGGGKGMRVAHNELSFMNAFEMARSEAMNAFGSDEIYVEKFIENPRHVEVQVFGDGKGKGLHFYERECSIQRRHQKLLEEAPSTAISQKTREKMGKISVDAVESLKYENAGTIEYLVDKDENFYFMEMNTRIQVEHPVTEMVTNTDLVQLQLRVAAGEPLDMNQEDIVLHGHAIECRVNAEDPQTFMPSPGAVTGYVTPGGFGTRVDSACYDGYYVLPFYDSMIAKLIVFGRNREMAIARMNRALDEFVVDGIKTTIPLHKRILEHHAFIEGDISTEFIERYFG</sequence>
<evidence type="ECO:0000313" key="20">
    <source>
        <dbReference type="EMBL" id="ADD66872.1"/>
    </source>
</evidence>
<keyword evidence="13 17" id="KW-0275">Fatty acid biosynthesis</keyword>
<dbReference type="InterPro" id="IPR005481">
    <property type="entry name" value="BC-like_N"/>
</dbReference>
<dbReference type="InterPro" id="IPR004549">
    <property type="entry name" value="Acetyl_CoA_COase_biotin_COase"/>
</dbReference>
<dbReference type="InterPro" id="IPR011764">
    <property type="entry name" value="Biotin_carboxylation_dom"/>
</dbReference>
<evidence type="ECO:0000256" key="1">
    <source>
        <dbReference type="ARBA" id="ARBA00003761"/>
    </source>
</evidence>
<dbReference type="InParanoid" id="D4H1C4"/>
<dbReference type="SUPFAM" id="SSF52440">
    <property type="entry name" value="PreATP-grasp domain"/>
    <property type="match status" value="1"/>
</dbReference>
<keyword evidence="5 17" id="KW-0444">Lipid biosynthesis</keyword>
<feature type="domain" description="ATP-grasp" evidence="18">
    <location>
        <begin position="120"/>
        <end position="317"/>
    </location>
</feature>
<keyword evidence="14 17" id="KW-0092">Biotin</keyword>
<evidence type="ECO:0000256" key="6">
    <source>
        <dbReference type="ARBA" id="ARBA00022598"/>
    </source>
</evidence>
<keyword evidence="12 17" id="KW-0443">Lipid metabolism</keyword>
<dbReference type="KEGG" id="dap:Dacet_0066"/>
<keyword evidence="8 16" id="KW-0547">Nucleotide-binding</keyword>
<organism evidence="20 21">
    <name type="scientific">Denitrovibrio acetiphilus (strain DSM 12809 / NBRC 114555 / N2460)</name>
    <dbReference type="NCBI Taxonomy" id="522772"/>
    <lineage>
        <taxon>Bacteria</taxon>
        <taxon>Pseudomonadati</taxon>
        <taxon>Deferribacterota</taxon>
        <taxon>Deferribacteres</taxon>
        <taxon>Deferribacterales</taxon>
        <taxon>Geovibrionaceae</taxon>
        <taxon>Denitrovibrio</taxon>
    </lineage>
</organism>
<dbReference type="NCBIfam" id="NF006367">
    <property type="entry name" value="PRK08591.1"/>
    <property type="match status" value="1"/>
</dbReference>
<dbReference type="PROSITE" id="PS00867">
    <property type="entry name" value="CPSASE_2"/>
    <property type="match status" value="1"/>
</dbReference>
<evidence type="ECO:0000256" key="5">
    <source>
        <dbReference type="ARBA" id="ARBA00022516"/>
    </source>
</evidence>
<gene>
    <name evidence="20" type="ordered locus">Dacet_0066</name>
</gene>
<dbReference type="FunFam" id="3.30.1490.20:FF:000018">
    <property type="entry name" value="Biotin carboxylase"/>
    <property type="match status" value="1"/>
</dbReference>
<evidence type="ECO:0000259" key="18">
    <source>
        <dbReference type="PROSITE" id="PS50975"/>
    </source>
</evidence>
<dbReference type="EC" id="6.3.4.14" evidence="4 17"/>
<evidence type="ECO:0000256" key="16">
    <source>
        <dbReference type="PROSITE-ProRule" id="PRU00409"/>
    </source>
</evidence>
<comment type="subunit">
    <text evidence="3 17">Acetyl-CoA carboxylase is a heterohexamer of biotin carboxyl carrier protein, biotin carboxylase and the two subunits of carboxyl transferase in a 2:2 complex.</text>
</comment>
<dbReference type="InterPro" id="IPR013815">
    <property type="entry name" value="ATP_grasp_subdomain_1"/>
</dbReference>
<dbReference type="AlphaFoldDB" id="D4H1C4"/>
<comment type="pathway">
    <text evidence="2 17">Lipid metabolism; malonyl-CoA biosynthesis; malonyl-CoA from acetyl-CoA: step 1/1.</text>
</comment>
<dbReference type="InterPro" id="IPR051602">
    <property type="entry name" value="ACC_Biotin_Carboxylase"/>
</dbReference>
<evidence type="ECO:0000313" key="21">
    <source>
        <dbReference type="Proteomes" id="UP000002012"/>
    </source>
</evidence>
<evidence type="ECO:0000256" key="11">
    <source>
        <dbReference type="ARBA" id="ARBA00022842"/>
    </source>
</evidence>
<dbReference type="Gene3D" id="3.30.470.20">
    <property type="entry name" value="ATP-grasp fold, B domain"/>
    <property type="match status" value="1"/>
</dbReference>
<dbReference type="PROSITE" id="PS50979">
    <property type="entry name" value="BC"/>
    <property type="match status" value="1"/>
</dbReference>
<dbReference type="PANTHER" id="PTHR48095:SF2">
    <property type="entry name" value="BIOTIN CARBOXYLASE, CHLOROPLASTIC"/>
    <property type="match status" value="1"/>
</dbReference>
<dbReference type="Proteomes" id="UP000002012">
    <property type="component" value="Chromosome"/>
</dbReference>
<evidence type="ECO:0000256" key="17">
    <source>
        <dbReference type="RuleBase" id="RU365063"/>
    </source>
</evidence>
<keyword evidence="7" id="KW-0479">Metal-binding</keyword>
<accession>D4H1C4</accession>
<keyword evidence="21" id="KW-1185">Reference proteome</keyword>
<evidence type="ECO:0000256" key="14">
    <source>
        <dbReference type="ARBA" id="ARBA00023267"/>
    </source>
</evidence>
<evidence type="ECO:0000256" key="9">
    <source>
        <dbReference type="ARBA" id="ARBA00022832"/>
    </source>
</evidence>
<evidence type="ECO:0000256" key="7">
    <source>
        <dbReference type="ARBA" id="ARBA00022723"/>
    </source>
</evidence>
<evidence type="ECO:0000256" key="15">
    <source>
        <dbReference type="ARBA" id="ARBA00048600"/>
    </source>
</evidence>
<evidence type="ECO:0000256" key="2">
    <source>
        <dbReference type="ARBA" id="ARBA00004956"/>
    </source>
</evidence>
<dbReference type="HOGENOM" id="CLU_000395_3_2_0"/>
<dbReference type="eggNOG" id="COG0439">
    <property type="taxonomic scope" value="Bacteria"/>
</dbReference>
<dbReference type="Pfam" id="PF02786">
    <property type="entry name" value="CPSase_L_D2"/>
    <property type="match status" value="1"/>
</dbReference>
<dbReference type="InterPro" id="IPR005482">
    <property type="entry name" value="Biotin_COase_C"/>
</dbReference>
<keyword evidence="10 16" id="KW-0067">ATP-binding</keyword>
<dbReference type="Gene3D" id="3.40.50.20">
    <property type="match status" value="1"/>
</dbReference>
<dbReference type="GO" id="GO:2001295">
    <property type="term" value="P:malonyl-CoA biosynthetic process"/>
    <property type="evidence" value="ECO:0007669"/>
    <property type="project" value="UniProtKB-UniPathway"/>
</dbReference>
<dbReference type="GO" id="GO:0006633">
    <property type="term" value="P:fatty acid biosynthetic process"/>
    <property type="evidence" value="ECO:0007669"/>
    <property type="project" value="UniProtKB-KW"/>
</dbReference>
<dbReference type="PROSITE" id="PS50975">
    <property type="entry name" value="ATP_GRASP"/>
    <property type="match status" value="1"/>
</dbReference>
<evidence type="ECO:0000256" key="4">
    <source>
        <dbReference type="ARBA" id="ARBA00013263"/>
    </source>
</evidence>
<dbReference type="NCBIfam" id="TIGR00514">
    <property type="entry name" value="accC"/>
    <property type="match status" value="1"/>
</dbReference>
<dbReference type="FunFam" id="3.40.50.20:FF:000010">
    <property type="entry name" value="Propionyl-CoA carboxylase subunit alpha"/>
    <property type="match status" value="1"/>
</dbReference>
<evidence type="ECO:0000256" key="13">
    <source>
        <dbReference type="ARBA" id="ARBA00023160"/>
    </source>
</evidence>